<dbReference type="GO" id="GO:0019888">
    <property type="term" value="F:protein phosphatase regulator activity"/>
    <property type="evidence" value="ECO:0007669"/>
    <property type="project" value="InterPro"/>
</dbReference>
<feature type="region of interest" description="Disordered" evidence="1">
    <location>
        <begin position="409"/>
        <end position="453"/>
    </location>
</feature>
<dbReference type="InterPro" id="IPR026241">
    <property type="entry name" value="GIP4"/>
</dbReference>
<proteinExistence type="predicted"/>
<feature type="compositionally biased region" description="Low complexity" evidence="1">
    <location>
        <begin position="508"/>
        <end position="543"/>
    </location>
</feature>
<protein>
    <submittedName>
        <fullName evidence="2">Uncharacterized protein</fullName>
    </submittedName>
</protein>
<dbReference type="GO" id="GO:0005737">
    <property type="term" value="C:cytoplasm"/>
    <property type="evidence" value="ECO:0007669"/>
    <property type="project" value="InterPro"/>
</dbReference>
<evidence type="ECO:0000256" key="1">
    <source>
        <dbReference type="SAM" id="MobiDB-lite"/>
    </source>
</evidence>
<feature type="compositionally biased region" description="Low complexity" evidence="1">
    <location>
        <begin position="430"/>
        <end position="446"/>
    </location>
</feature>
<organism evidence="2 3">
    <name type="scientific">Eeniella nana</name>
    <name type="common">Yeast</name>
    <name type="synonym">Brettanomyces nanus</name>
    <dbReference type="NCBI Taxonomy" id="13502"/>
    <lineage>
        <taxon>Eukaryota</taxon>
        <taxon>Fungi</taxon>
        <taxon>Dikarya</taxon>
        <taxon>Ascomycota</taxon>
        <taxon>Saccharomycotina</taxon>
        <taxon>Pichiomycetes</taxon>
        <taxon>Pichiales</taxon>
        <taxon>Pichiaceae</taxon>
        <taxon>Brettanomyces</taxon>
    </lineage>
</organism>
<accession>A0A875S255</accession>
<dbReference type="Proteomes" id="UP000662931">
    <property type="component" value="Chromosome 1"/>
</dbReference>
<name>A0A875S255_EENNA</name>
<dbReference type="GO" id="GO:0008157">
    <property type="term" value="F:protein phosphatase 1 binding"/>
    <property type="evidence" value="ECO:0007669"/>
    <property type="project" value="InterPro"/>
</dbReference>
<reference evidence="2" key="1">
    <citation type="submission" date="2020-10" db="EMBL/GenBank/DDBJ databases">
        <authorList>
            <person name="Roach M.J.R."/>
        </authorList>
    </citation>
    <scope>NUCLEOTIDE SEQUENCE</scope>
    <source>
        <strain evidence="2">CBS 1945</strain>
    </source>
</reference>
<dbReference type="AlphaFoldDB" id="A0A875S255"/>
<keyword evidence="3" id="KW-1185">Reference proteome</keyword>
<dbReference type="PRINTS" id="PR02082">
    <property type="entry name" value="GLC7IP4"/>
</dbReference>
<dbReference type="EMBL" id="CP064812">
    <property type="protein sequence ID" value="QPG74172.1"/>
    <property type="molecule type" value="Genomic_DNA"/>
</dbReference>
<gene>
    <name evidence="2" type="ORF">FOA43_001496</name>
</gene>
<evidence type="ECO:0000313" key="2">
    <source>
        <dbReference type="EMBL" id="QPG74172.1"/>
    </source>
</evidence>
<sequence length="665" mass="75763">MTPGIPLDFLDGRMLQYHYASERTLKYILYVKELIHLCQKSNTIPCSKFVTLQSGIIFNVNDNIYRRSEILLGGRKFNATQSIDPMASITPINFDCLDNNIIGYDPEGQQRQGHQITLPQLKSNLDTLKLLELLLINTFEIYKAKLEQAKEERGLIRIPEQQLIWKEIDDKSVYSFPELEAIESLKYTSPPSSLLNSVSQDAIRSFARINELGFLAAIISFVGPALQDLEAELDRLKAIKTRADLVRTLHYSFLMHRSMTVLLRFADLYAFVRRNGKQIYLNHGRYLANYGRLGNEPLKIALQRCEHFFVKPKMNGMLLATISKFTRQGSNFPLKYEYLMEFYQVGSSMLSLLQKMITCLKTIQLQWTSIVSSNRQGDFDRDLMRQKVKKKVMERRQERELINVQSLKVSRESKKMQKQPNVPTGRSDLSPSSSIIRRNISTTRPRQSPKPYSGVTAVAKAAITKTPPTAQQRLQKHIMEAAQNGSIYGKKLQPRGHSKYSESQMKGVSVVRSRSGSDLSRSSTTTNNSAASAASNASTVSNASAVSDIPARGNLTVCHSHIKEYDDKGKLSRKVRFKDVPEYTKEEDAPTPLQMQKQLRQKFSNYKPQFINRTKYLNLQEGMVFRQFRGGNGDVDRLLGGDDEFSIKNLKIGGEGRFSKLFKRY</sequence>
<dbReference type="KEGG" id="bnn:FOA43_001496"/>
<dbReference type="RefSeq" id="XP_038777737.1">
    <property type="nucleotide sequence ID" value="XM_038921809.1"/>
</dbReference>
<feature type="region of interest" description="Disordered" evidence="1">
    <location>
        <begin position="485"/>
        <end position="543"/>
    </location>
</feature>
<feature type="compositionally biased region" description="Polar residues" evidence="1">
    <location>
        <begin position="418"/>
        <end position="429"/>
    </location>
</feature>
<evidence type="ECO:0000313" key="3">
    <source>
        <dbReference type="Proteomes" id="UP000662931"/>
    </source>
</evidence>
<dbReference type="OrthoDB" id="4087202at2759"/>
<dbReference type="GeneID" id="62194897"/>